<protein>
    <submittedName>
        <fullName evidence="1">Putative transcriptional regulator</fullName>
    </submittedName>
</protein>
<dbReference type="Gene3D" id="1.10.10.10">
    <property type="entry name" value="Winged helix-like DNA-binding domain superfamily/Winged helix DNA-binding domain"/>
    <property type="match status" value="1"/>
</dbReference>
<dbReference type="EMBL" id="EU361735">
    <property type="protein sequence ID" value="ACA83733.1"/>
    <property type="molecule type" value="Genomic_DNA"/>
</dbReference>
<dbReference type="InterPro" id="IPR000944">
    <property type="entry name" value="Tscrpt_reg_Rrf2"/>
</dbReference>
<sequence length="150" mass="16397">MNPQTTMISLSGRQALAAMQVLAQQNHGRFVPVRRLSRMIGASPHTLARIMLRLTAAGLTDALRGPGGGVRLARPAHEITLFEILQEIDGPEVLNRCILGLGVCNEARPCPLHAIWFPCRQQLRQMLAETTLADLIHPSNNPNQPEVPCA</sequence>
<dbReference type="NCBIfam" id="TIGR00738">
    <property type="entry name" value="rrf2_super"/>
    <property type="match status" value="1"/>
</dbReference>
<dbReference type="InterPro" id="IPR036390">
    <property type="entry name" value="WH_DNA-bd_sf"/>
</dbReference>
<dbReference type="PANTHER" id="PTHR33221">
    <property type="entry name" value="WINGED HELIX-TURN-HELIX TRANSCRIPTIONAL REGULATOR, RRF2 FAMILY"/>
    <property type="match status" value="1"/>
</dbReference>
<dbReference type="PANTHER" id="PTHR33221:SF13">
    <property type="entry name" value="TRANSCRIPTIONAL REGULATOR-RELATED"/>
    <property type="match status" value="1"/>
</dbReference>
<organism evidence="1">
    <name type="scientific">Rhodothermus marinus</name>
    <name type="common">Rhodothermus obamensis</name>
    <dbReference type="NCBI Taxonomy" id="29549"/>
    <lineage>
        <taxon>Bacteria</taxon>
        <taxon>Pseudomonadati</taxon>
        <taxon>Rhodothermota</taxon>
        <taxon>Rhodothermia</taxon>
        <taxon>Rhodothermales</taxon>
        <taxon>Rhodothermaceae</taxon>
        <taxon>Rhodothermus</taxon>
    </lineage>
</organism>
<dbReference type="Pfam" id="PF02082">
    <property type="entry name" value="Rrf2"/>
    <property type="match status" value="1"/>
</dbReference>
<dbReference type="AlphaFoldDB" id="B3FQS4"/>
<accession>B3FQS4</accession>
<name>B3FQS4_RHOMR</name>
<evidence type="ECO:0000313" key="1">
    <source>
        <dbReference type="EMBL" id="ACA83733.1"/>
    </source>
</evidence>
<dbReference type="GO" id="GO:0005829">
    <property type="term" value="C:cytosol"/>
    <property type="evidence" value="ECO:0007669"/>
    <property type="project" value="TreeGrafter"/>
</dbReference>
<dbReference type="GO" id="GO:0003700">
    <property type="term" value="F:DNA-binding transcription factor activity"/>
    <property type="evidence" value="ECO:0007669"/>
    <property type="project" value="TreeGrafter"/>
</dbReference>
<reference evidence="1" key="1">
    <citation type="journal article" date="2008" name="Biochemistry">
        <title>A novel type of monoheme cytochrome c: biochemical and structural characterization at 1.23 A resolution of rhodothermus marinus cytochrome c.</title>
        <authorList>
            <person name="Stelter M."/>
            <person name="Melo A.M."/>
            <person name="Pereira M.M."/>
            <person name="Gomes C.M."/>
            <person name="Hreggvidsson G.O."/>
            <person name="Hjorleifsdottir S."/>
            <person name="Saraiva L.M."/>
            <person name="Teixeira M."/>
            <person name="Archer M."/>
        </authorList>
    </citation>
    <scope>NUCLEOTIDE SEQUENCE</scope>
</reference>
<gene>
    <name evidence="1" type="primary">treG</name>
</gene>
<dbReference type="PROSITE" id="PS01332">
    <property type="entry name" value="HTH_RRF2_1"/>
    <property type="match status" value="1"/>
</dbReference>
<dbReference type="InterPro" id="IPR030489">
    <property type="entry name" value="TR_Rrf2-type_CS"/>
</dbReference>
<dbReference type="InterPro" id="IPR036388">
    <property type="entry name" value="WH-like_DNA-bd_sf"/>
</dbReference>
<dbReference type="SUPFAM" id="SSF46785">
    <property type="entry name" value="Winged helix' DNA-binding domain"/>
    <property type="match status" value="1"/>
</dbReference>
<dbReference type="PROSITE" id="PS51197">
    <property type="entry name" value="HTH_RRF2_2"/>
    <property type="match status" value="1"/>
</dbReference>
<proteinExistence type="predicted"/>